<dbReference type="PROSITE" id="PS50977">
    <property type="entry name" value="HTH_TETR_2"/>
    <property type="match status" value="1"/>
</dbReference>
<dbReference type="SUPFAM" id="SSF46689">
    <property type="entry name" value="Homeodomain-like"/>
    <property type="match status" value="1"/>
</dbReference>
<sequence length="202" mass="23320">MSANEIRIPKQKRSIEKKDAIIKASYGLFCEKGYYKTNTAEIAKEAGVSTGIVYSYFHDKKDILIEVVKLYIFQLEEQFKIILDQIAEREKLAFVIGEFIDLSISSHKMNRDAHNEFLALALLNNDIQDLFNGFEYQMLEKLYKILIEVGYSEEFLIEKLRISYGIIEQLCHDYIQGKTSDGELNKIKFLAVPMIMNLLGNA</sequence>
<dbReference type="InterPro" id="IPR050624">
    <property type="entry name" value="HTH-type_Tx_Regulator"/>
</dbReference>
<evidence type="ECO:0000256" key="2">
    <source>
        <dbReference type="PROSITE-ProRule" id="PRU00335"/>
    </source>
</evidence>
<dbReference type="EMBL" id="CP146256">
    <property type="protein sequence ID" value="XAH73931.1"/>
    <property type="molecule type" value="Genomic_DNA"/>
</dbReference>
<evidence type="ECO:0000256" key="1">
    <source>
        <dbReference type="ARBA" id="ARBA00023125"/>
    </source>
</evidence>
<dbReference type="InterPro" id="IPR001647">
    <property type="entry name" value="HTH_TetR"/>
</dbReference>
<feature type="domain" description="HTH tetR-type" evidence="3">
    <location>
        <begin position="15"/>
        <end position="75"/>
    </location>
</feature>
<gene>
    <name evidence="4" type="ORF">V6984_20905</name>
</gene>
<dbReference type="Pfam" id="PF00440">
    <property type="entry name" value="TetR_N"/>
    <property type="match status" value="1"/>
</dbReference>
<dbReference type="PANTHER" id="PTHR43479:SF11">
    <property type="entry name" value="ACREF_ENVCD OPERON REPRESSOR-RELATED"/>
    <property type="match status" value="1"/>
</dbReference>
<accession>A0ABZ3EUM5</accession>
<name>A0ABZ3EUM5_9FIRM</name>
<dbReference type="PRINTS" id="PR00455">
    <property type="entry name" value="HTHTETR"/>
</dbReference>
<dbReference type="Proteomes" id="UP001451571">
    <property type="component" value="Chromosome"/>
</dbReference>
<organism evidence="4 5">
    <name type="scientific">Kineothrix sedimenti</name>
    <dbReference type="NCBI Taxonomy" id="3123317"/>
    <lineage>
        <taxon>Bacteria</taxon>
        <taxon>Bacillati</taxon>
        <taxon>Bacillota</taxon>
        <taxon>Clostridia</taxon>
        <taxon>Lachnospirales</taxon>
        <taxon>Lachnospiraceae</taxon>
        <taxon>Kineothrix</taxon>
    </lineage>
</organism>
<evidence type="ECO:0000313" key="5">
    <source>
        <dbReference type="Proteomes" id="UP001451571"/>
    </source>
</evidence>
<keyword evidence="1 2" id="KW-0238">DNA-binding</keyword>
<proteinExistence type="predicted"/>
<dbReference type="InterPro" id="IPR009057">
    <property type="entry name" value="Homeodomain-like_sf"/>
</dbReference>
<feature type="DNA-binding region" description="H-T-H motif" evidence="2">
    <location>
        <begin position="38"/>
        <end position="57"/>
    </location>
</feature>
<dbReference type="RefSeq" id="WP_342757532.1">
    <property type="nucleotide sequence ID" value="NZ_CP146256.1"/>
</dbReference>
<dbReference type="PANTHER" id="PTHR43479">
    <property type="entry name" value="ACREF/ENVCD OPERON REPRESSOR-RELATED"/>
    <property type="match status" value="1"/>
</dbReference>
<keyword evidence="5" id="KW-1185">Reference proteome</keyword>
<evidence type="ECO:0000259" key="3">
    <source>
        <dbReference type="PROSITE" id="PS50977"/>
    </source>
</evidence>
<dbReference type="Gene3D" id="1.10.357.10">
    <property type="entry name" value="Tetracycline Repressor, domain 2"/>
    <property type="match status" value="1"/>
</dbReference>
<reference evidence="4 5" key="1">
    <citation type="submission" date="2024-02" db="EMBL/GenBank/DDBJ databases">
        <title>Bacterial strain from lacustrine sediment.</title>
        <authorList>
            <person name="Petit C."/>
            <person name="Fadhlaoui K."/>
        </authorList>
    </citation>
    <scope>NUCLEOTIDE SEQUENCE [LARGE SCALE GENOMIC DNA]</scope>
    <source>
        <strain evidence="4 5">IPX-CK</strain>
    </source>
</reference>
<evidence type="ECO:0000313" key="4">
    <source>
        <dbReference type="EMBL" id="XAH73931.1"/>
    </source>
</evidence>
<protein>
    <submittedName>
        <fullName evidence="4">TetR/AcrR family transcriptional regulator</fullName>
    </submittedName>
</protein>